<accession>A0A7X2P374</accession>
<name>A0A7X2P374_9FIRM</name>
<organism evidence="1 2">
    <name type="scientific">Oliverpabstia intestinalis</name>
    <dbReference type="NCBI Taxonomy" id="2606633"/>
    <lineage>
        <taxon>Bacteria</taxon>
        <taxon>Bacillati</taxon>
        <taxon>Bacillota</taxon>
        <taxon>Clostridia</taxon>
        <taxon>Lachnospirales</taxon>
        <taxon>Lachnospiraceae</taxon>
        <taxon>Oliverpabstia</taxon>
    </lineage>
</organism>
<evidence type="ECO:0000313" key="2">
    <source>
        <dbReference type="Proteomes" id="UP000440513"/>
    </source>
</evidence>
<dbReference type="RefSeq" id="WP_154432300.1">
    <property type="nucleotide sequence ID" value="NZ_JBQHQP010000006.1"/>
</dbReference>
<dbReference type="Proteomes" id="UP000440513">
    <property type="component" value="Unassembled WGS sequence"/>
</dbReference>
<reference evidence="1 2" key="1">
    <citation type="submission" date="2019-08" db="EMBL/GenBank/DDBJ databases">
        <title>In-depth cultivation of the pig gut microbiome towards novel bacterial diversity and tailored functional studies.</title>
        <authorList>
            <person name="Wylensek D."/>
            <person name="Hitch T.C.A."/>
            <person name="Clavel T."/>
        </authorList>
    </citation>
    <scope>NUCLEOTIDE SEQUENCE [LARGE SCALE GENOMIC DNA]</scope>
    <source>
        <strain evidence="1 2">BSM-380-WT-5A</strain>
    </source>
</reference>
<dbReference type="AlphaFoldDB" id="A0A7X2P374"/>
<proteinExistence type="predicted"/>
<gene>
    <name evidence="1" type="ORF">FYJ57_08125</name>
</gene>
<dbReference type="EMBL" id="VUMS01000013">
    <property type="protein sequence ID" value="MST66703.1"/>
    <property type="molecule type" value="Genomic_DNA"/>
</dbReference>
<sequence>MIDGMIYKRQPVKKGSRRKGDSRFFEKIKESGLKEDLLQQSFFLLQMNNLIAYLTKLFENGKDFQLDTKVLNRNFLLHGMSKKNVSQKECKQLFLAVYNTKLIIEGVNGRLKKKNVNITQMLSN</sequence>
<keyword evidence="2" id="KW-1185">Reference proteome</keyword>
<protein>
    <submittedName>
        <fullName evidence="1">Uncharacterized protein</fullName>
    </submittedName>
</protein>
<evidence type="ECO:0000313" key="1">
    <source>
        <dbReference type="EMBL" id="MST66703.1"/>
    </source>
</evidence>
<comment type="caution">
    <text evidence="1">The sequence shown here is derived from an EMBL/GenBank/DDBJ whole genome shotgun (WGS) entry which is preliminary data.</text>
</comment>